<dbReference type="PROSITE" id="PS50893">
    <property type="entry name" value="ABC_TRANSPORTER_2"/>
    <property type="match status" value="1"/>
</dbReference>
<gene>
    <name evidence="5" type="ORF">IAB98_07130</name>
</gene>
<dbReference type="Proteomes" id="UP000886841">
    <property type="component" value="Unassembled WGS sequence"/>
</dbReference>
<evidence type="ECO:0000259" key="4">
    <source>
        <dbReference type="PROSITE" id="PS50893"/>
    </source>
</evidence>
<reference evidence="5" key="1">
    <citation type="submission" date="2020-10" db="EMBL/GenBank/DDBJ databases">
        <authorList>
            <person name="Gilroy R."/>
        </authorList>
    </citation>
    <scope>NUCLEOTIDE SEQUENCE</scope>
    <source>
        <strain evidence="5">ChiSxjej1B13-7041</strain>
    </source>
</reference>
<comment type="caution">
    <text evidence="5">The sequence shown here is derived from an EMBL/GenBank/DDBJ whole genome shotgun (WGS) entry which is preliminary data.</text>
</comment>
<dbReference type="PANTHER" id="PTHR42939">
    <property type="entry name" value="ABC TRANSPORTER ATP-BINDING PROTEIN ALBC-RELATED"/>
    <property type="match status" value="1"/>
</dbReference>
<evidence type="ECO:0000256" key="1">
    <source>
        <dbReference type="ARBA" id="ARBA00022448"/>
    </source>
</evidence>
<dbReference type="PROSITE" id="PS00211">
    <property type="entry name" value="ABC_TRANSPORTER_1"/>
    <property type="match status" value="1"/>
</dbReference>
<dbReference type="InterPro" id="IPR051782">
    <property type="entry name" value="ABC_Transporter_VariousFunc"/>
</dbReference>
<dbReference type="InterPro" id="IPR027417">
    <property type="entry name" value="P-loop_NTPase"/>
</dbReference>
<dbReference type="Gene3D" id="3.40.50.300">
    <property type="entry name" value="P-loop containing nucleotide triphosphate hydrolases"/>
    <property type="match status" value="1"/>
</dbReference>
<evidence type="ECO:0000256" key="3">
    <source>
        <dbReference type="ARBA" id="ARBA00022840"/>
    </source>
</evidence>
<dbReference type="EMBL" id="DVHU01000061">
    <property type="protein sequence ID" value="HIR93172.1"/>
    <property type="molecule type" value="Genomic_DNA"/>
</dbReference>
<reference evidence="5" key="2">
    <citation type="journal article" date="2021" name="PeerJ">
        <title>Extensive microbial diversity within the chicken gut microbiome revealed by metagenomics and culture.</title>
        <authorList>
            <person name="Gilroy R."/>
            <person name="Ravi A."/>
            <person name="Getino M."/>
            <person name="Pursley I."/>
            <person name="Horton D.L."/>
            <person name="Alikhan N.F."/>
            <person name="Baker D."/>
            <person name="Gharbi K."/>
            <person name="Hall N."/>
            <person name="Watson M."/>
            <person name="Adriaenssens E.M."/>
            <person name="Foster-Nyarko E."/>
            <person name="Jarju S."/>
            <person name="Secka A."/>
            <person name="Antonio M."/>
            <person name="Oren A."/>
            <person name="Chaudhuri R.R."/>
            <person name="La Ragione R."/>
            <person name="Hildebrand F."/>
            <person name="Pallen M.J."/>
        </authorList>
    </citation>
    <scope>NUCLEOTIDE SEQUENCE</scope>
    <source>
        <strain evidence="5">ChiSxjej1B13-7041</strain>
    </source>
</reference>
<dbReference type="SMART" id="SM00382">
    <property type="entry name" value="AAA"/>
    <property type="match status" value="1"/>
</dbReference>
<dbReference type="GO" id="GO:0005524">
    <property type="term" value="F:ATP binding"/>
    <property type="evidence" value="ECO:0007669"/>
    <property type="project" value="UniProtKB-KW"/>
</dbReference>
<dbReference type="GO" id="GO:0016887">
    <property type="term" value="F:ATP hydrolysis activity"/>
    <property type="evidence" value="ECO:0007669"/>
    <property type="project" value="InterPro"/>
</dbReference>
<evidence type="ECO:0000313" key="6">
    <source>
        <dbReference type="Proteomes" id="UP000886841"/>
    </source>
</evidence>
<organism evidence="5 6">
    <name type="scientific">Candidatus Egerieimonas intestinavium</name>
    <dbReference type="NCBI Taxonomy" id="2840777"/>
    <lineage>
        <taxon>Bacteria</taxon>
        <taxon>Bacillati</taxon>
        <taxon>Bacillota</taxon>
        <taxon>Clostridia</taxon>
        <taxon>Lachnospirales</taxon>
        <taxon>Lachnospiraceae</taxon>
        <taxon>Lachnospiraceae incertae sedis</taxon>
        <taxon>Candidatus Egerieimonas</taxon>
    </lineage>
</organism>
<sequence>MGENALEVRGLTKRYKDFTLDNVSFSVPQGSIVGLIGENGAGKSTTIKAILGLVSRDGGSVLTWGSPEIEPGIRDEIGVVFDGSNYPETLTPRQLGRVFAQTYHAWDQEIYRELLEKFQLPAHKKLKEFSKGMKMKYAISVAFSHHSRLLVLDEATSGLDPVMRDEILDMFLDFIQEEDHSILVSSHITSDLEKVADYIVFIHQGKVVFSEAKDELMENYGIVKCSPAQLAEMDQEDMVAFRKQEYECQVLVKDRWAVEKRYPGILVAPASIDEIMLMYVKGERR</sequence>
<dbReference type="CDD" id="cd03230">
    <property type="entry name" value="ABC_DR_subfamily_A"/>
    <property type="match status" value="1"/>
</dbReference>
<dbReference type="AlphaFoldDB" id="A0A9D1EK79"/>
<dbReference type="PANTHER" id="PTHR42939:SF3">
    <property type="entry name" value="ABC TRANSPORTER ATP-BINDING COMPONENT"/>
    <property type="match status" value="1"/>
</dbReference>
<evidence type="ECO:0000256" key="2">
    <source>
        <dbReference type="ARBA" id="ARBA00022741"/>
    </source>
</evidence>
<feature type="domain" description="ABC transporter" evidence="4">
    <location>
        <begin position="6"/>
        <end position="229"/>
    </location>
</feature>
<dbReference type="InterPro" id="IPR003593">
    <property type="entry name" value="AAA+_ATPase"/>
</dbReference>
<name>A0A9D1EK79_9FIRM</name>
<protein>
    <submittedName>
        <fullName evidence="5">ABC transporter ATP-binding protein</fullName>
    </submittedName>
</protein>
<keyword evidence="2" id="KW-0547">Nucleotide-binding</keyword>
<dbReference type="Pfam" id="PF00005">
    <property type="entry name" value="ABC_tran"/>
    <property type="match status" value="1"/>
</dbReference>
<dbReference type="SUPFAM" id="SSF52540">
    <property type="entry name" value="P-loop containing nucleoside triphosphate hydrolases"/>
    <property type="match status" value="1"/>
</dbReference>
<dbReference type="InterPro" id="IPR003439">
    <property type="entry name" value="ABC_transporter-like_ATP-bd"/>
</dbReference>
<evidence type="ECO:0000313" key="5">
    <source>
        <dbReference type="EMBL" id="HIR93172.1"/>
    </source>
</evidence>
<dbReference type="InterPro" id="IPR017871">
    <property type="entry name" value="ABC_transporter-like_CS"/>
</dbReference>
<keyword evidence="3 5" id="KW-0067">ATP-binding</keyword>
<keyword evidence="1" id="KW-0813">Transport</keyword>
<accession>A0A9D1EK79</accession>
<proteinExistence type="predicted"/>